<evidence type="ECO:0000313" key="1">
    <source>
        <dbReference type="EMBL" id="SVA12379.1"/>
    </source>
</evidence>
<gene>
    <name evidence="1" type="ORF">METZ01_LOCUS65233</name>
</gene>
<sequence length="180" mass="20888">MEIPIRFRLLLFWKSIFNHQYKAPKIKISKEGKGVKSILFFLPEKKEDAKIAHYLIKADNPLPGFTIGYVCNEKSISYYPKSIDIKFISYKDDDLNYFHIIKSEALLDQIKSIQYDALVDLNTSFCAPTSLLAFELDIPLKIGFNSLIANKIYTITLERNENTFLENNFQLIERLLGLKL</sequence>
<proteinExistence type="predicted"/>
<name>A0A381T9G5_9ZZZZ</name>
<dbReference type="EMBL" id="UINC01004176">
    <property type="protein sequence ID" value="SVA12379.1"/>
    <property type="molecule type" value="Genomic_DNA"/>
</dbReference>
<protein>
    <submittedName>
        <fullName evidence="1">Uncharacterized protein</fullName>
    </submittedName>
</protein>
<dbReference type="AlphaFoldDB" id="A0A381T9G5"/>
<reference evidence="1" key="1">
    <citation type="submission" date="2018-05" db="EMBL/GenBank/DDBJ databases">
        <authorList>
            <person name="Lanie J.A."/>
            <person name="Ng W.-L."/>
            <person name="Kazmierczak K.M."/>
            <person name="Andrzejewski T.M."/>
            <person name="Davidsen T.M."/>
            <person name="Wayne K.J."/>
            <person name="Tettelin H."/>
            <person name="Glass J.I."/>
            <person name="Rusch D."/>
            <person name="Podicherti R."/>
            <person name="Tsui H.-C.T."/>
            <person name="Winkler M.E."/>
        </authorList>
    </citation>
    <scope>NUCLEOTIDE SEQUENCE</scope>
</reference>
<accession>A0A381T9G5</accession>
<organism evidence="1">
    <name type="scientific">marine metagenome</name>
    <dbReference type="NCBI Taxonomy" id="408172"/>
    <lineage>
        <taxon>unclassified sequences</taxon>
        <taxon>metagenomes</taxon>
        <taxon>ecological metagenomes</taxon>
    </lineage>
</organism>
<dbReference type="Gene3D" id="3.40.50.2000">
    <property type="entry name" value="Glycogen Phosphorylase B"/>
    <property type="match status" value="1"/>
</dbReference>